<dbReference type="Proteomes" id="UP000076929">
    <property type="component" value="Chromosome"/>
</dbReference>
<dbReference type="Pfam" id="PF03473">
    <property type="entry name" value="MOSC"/>
    <property type="match status" value="1"/>
</dbReference>
<dbReference type="OrthoDB" id="9786134at2"/>
<keyword evidence="3" id="KW-1185">Reference proteome</keyword>
<dbReference type="GO" id="GO:0030151">
    <property type="term" value="F:molybdenum ion binding"/>
    <property type="evidence" value="ECO:0007669"/>
    <property type="project" value="InterPro"/>
</dbReference>
<dbReference type="SUPFAM" id="SSF50800">
    <property type="entry name" value="PK beta-barrel domain-like"/>
    <property type="match status" value="1"/>
</dbReference>
<reference evidence="2 3" key="1">
    <citation type="submission" date="2016-05" db="EMBL/GenBank/DDBJ databases">
        <title>Complete genome sequence of Corynebacterium crudilactis, a new Corynebacterium species isolated from raw cow's milk.</title>
        <authorList>
            <person name="Christian R."/>
            <person name="Zimmermann J."/>
            <person name="Lipski A."/>
            <person name="Kalinowski J."/>
        </authorList>
    </citation>
    <scope>NUCLEOTIDE SEQUENCE [LARGE SCALE GENOMIC DNA]</scope>
    <source>
        <strain evidence="2 3">JZ16</strain>
    </source>
</reference>
<protein>
    <submittedName>
        <fullName evidence="2">Molybdenum cofactor biosysynthesis protein</fullName>
    </submittedName>
</protein>
<dbReference type="GO" id="GO:0003824">
    <property type="term" value="F:catalytic activity"/>
    <property type="evidence" value="ECO:0007669"/>
    <property type="project" value="InterPro"/>
</dbReference>
<dbReference type="Gene3D" id="2.40.33.20">
    <property type="entry name" value="PK beta-barrel domain-like"/>
    <property type="match status" value="1"/>
</dbReference>
<feature type="domain" description="MOSC" evidence="1">
    <location>
        <begin position="37"/>
        <end position="167"/>
    </location>
</feature>
<sequence length="211" mass="23169">MSARVLSTNIATIQQDPGGADRISGINKLPVASGIDVFAPGPHYGDGSGVVGDAIGDTQHHGGMHKAIYAFSREELDFWDPTYRNGYFGENLTTTGIMLEDLLINQQIRIGSVLLEVSIPRSPCRTFAHWLGVKGWLKTFTQRALPGSYFRVIEAGHINPGDAIEILEPPAHDITMSMAFRAKMGDKDLARRVVAAECLPERYHQDLLKLI</sequence>
<dbReference type="InterPro" id="IPR011037">
    <property type="entry name" value="Pyrv_Knase-like_insert_dom_sf"/>
</dbReference>
<evidence type="ECO:0000313" key="3">
    <source>
        <dbReference type="Proteomes" id="UP000076929"/>
    </source>
</evidence>
<organism evidence="2 3">
    <name type="scientific">Corynebacterium crudilactis</name>
    <dbReference type="NCBI Taxonomy" id="1652495"/>
    <lineage>
        <taxon>Bacteria</taxon>
        <taxon>Bacillati</taxon>
        <taxon>Actinomycetota</taxon>
        <taxon>Actinomycetes</taxon>
        <taxon>Mycobacteriales</taxon>
        <taxon>Corynebacteriaceae</taxon>
        <taxon>Corynebacterium</taxon>
    </lineage>
</organism>
<gene>
    <name evidence="2" type="ORF">ccrud_01050</name>
</gene>
<dbReference type="GO" id="GO:0030170">
    <property type="term" value="F:pyridoxal phosphate binding"/>
    <property type="evidence" value="ECO:0007669"/>
    <property type="project" value="InterPro"/>
</dbReference>
<evidence type="ECO:0000313" key="2">
    <source>
        <dbReference type="EMBL" id="ANE02945.1"/>
    </source>
</evidence>
<dbReference type="STRING" id="1652495.ccrud_01050"/>
<name>A0A172QQH6_9CORY</name>
<dbReference type="InterPro" id="IPR052353">
    <property type="entry name" value="Benzoxazolinone_Detox_Enz"/>
</dbReference>
<dbReference type="PANTHER" id="PTHR30212:SF2">
    <property type="entry name" value="PROTEIN YIIM"/>
    <property type="match status" value="1"/>
</dbReference>
<dbReference type="PANTHER" id="PTHR30212">
    <property type="entry name" value="PROTEIN YIIM"/>
    <property type="match status" value="1"/>
</dbReference>
<dbReference type="InterPro" id="IPR005302">
    <property type="entry name" value="MoCF_Sase_C"/>
</dbReference>
<dbReference type="EMBL" id="CP015622">
    <property type="protein sequence ID" value="ANE02945.1"/>
    <property type="molecule type" value="Genomic_DNA"/>
</dbReference>
<dbReference type="KEGG" id="ccjz:ccrud_01050"/>
<evidence type="ECO:0000259" key="1">
    <source>
        <dbReference type="PROSITE" id="PS51340"/>
    </source>
</evidence>
<dbReference type="PROSITE" id="PS51340">
    <property type="entry name" value="MOSC"/>
    <property type="match status" value="1"/>
</dbReference>
<proteinExistence type="predicted"/>
<dbReference type="RefSeq" id="WP_066563652.1">
    <property type="nucleotide sequence ID" value="NZ_CP015622.1"/>
</dbReference>
<dbReference type="AlphaFoldDB" id="A0A172QQH6"/>
<accession>A0A172QQH6</accession>